<dbReference type="GeneID" id="108672656"/>
<dbReference type="InterPro" id="IPR040676">
    <property type="entry name" value="DUF5641"/>
</dbReference>
<dbReference type="Pfam" id="PF18701">
    <property type="entry name" value="DUF5641"/>
    <property type="match status" value="1"/>
</dbReference>
<name>A0A8B7NQ60_HYAAZ</name>
<dbReference type="RefSeq" id="XP_018015847.1">
    <property type="nucleotide sequence ID" value="XM_018160358.1"/>
</dbReference>
<accession>A0A8B7NQ60</accession>
<evidence type="ECO:0000313" key="3">
    <source>
        <dbReference type="RefSeq" id="XP_018015847.1"/>
    </source>
</evidence>
<dbReference type="PANTHER" id="PTHR47331:SF6">
    <property type="entry name" value="DOUBLECORTIN DOMAIN-CONTAINING PROTEIN"/>
    <property type="match status" value="1"/>
</dbReference>
<dbReference type="GO" id="GO:0015074">
    <property type="term" value="P:DNA integration"/>
    <property type="evidence" value="ECO:0007669"/>
    <property type="project" value="InterPro"/>
</dbReference>
<feature type="domain" description="Integrase catalytic" evidence="1">
    <location>
        <begin position="9"/>
        <end position="201"/>
    </location>
</feature>
<proteinExistence type="predicted"/>
<dbReference type="Pfam" id="PF00665">
    <property type="entry name" value="rve"/>
    <property type="match status" value="1"/>
</dbReference>
<evidence type="ECO:0000259" key="1">
    <source>
        <dbReference type="PROSITE" id="PS50994"/>
    </source>
</evidence>
<dbReference type="SUPFAM" id="SSF53098">
    <property type="entry name" value="Ribonuclease H-like"/>
    <property type="match status" value="1"/>
</dbReference>
<dbReference type="AlphaFoldDB" id="A0A8B7NQ60"/>
<evidence type="ECO:0000313" key="2">
    <source>
        <dbReference type="Proteomes" id="UP000694843"/>
    </source>
</evidence>
<dbReference type="OrthoDB" id="6377945at2759"/>
<dbReference type="PANTHER" id="PTHR47331">
    <property type="entry name" value="PHD-TYPE DOMAIN-CONTAINING PROTEIN"/>
    <property type="match status" value="1"/>
</dbReference>
<reference evidence="3" key="1">
    <citation type="submission" date="2025-08" db="UniProtKB">
        <authorList>
            <consortium name="RefSeq"/>
        </authorList>
    </citation>
    <scope>IDENTIFICATION</scope>
    <source>
        <tissue evidence="3">Whole organism</tissue>
    </source>
</reference>
<dbReference type="Proteomes" id="UP000694843">
    <property type="component" value="Unplaced"/>
</dbReference>
<gene>
    <name evidence="3" type="primary">LOC108672656</name>
</gene>
<dbReference type="InterPro" id="IPR012337">
    <property type="entry name" value="RNaseH-like_sf"/>
</dbReference>
<dbReference type="GO" id="GO:0003676">
    <property type="term" value="F:nucleic acid binding"/>
    <property type="evidence" value="ECO:0007669"/>
    <property type="project" value="InterPro"/>
</dbReference>
<keyword evidence="2" id="KW-1185">Reference proteome</keyword>
<dbReference type="PROSITE" id="PS50994">
    <property type="entry name" value="INTEGRASE"/>
    <property type="match status" value="1"/>
</dbReference>
<sequence length="311" mass="35271">MADLPAERTSPAPPFTAIGMDVFGHWWISNGQSTRRTCSRRKCWALLFTCLASRAVHVECLPALDATTFINAFKRFLALRGPCNSVRSDRGSNFIGARNQASEVNLKQVTRTLTDLGVTWNMNPPHASHFGGVWERKMGQVRRALDAAILATGNRTLSYDELNTFLQEAAAIVNARPLWDAPYEPTEAVPITPNMLLTQKYGNVEQHPELTEKDALAYGPRRWRRVQLMANYFWTLWRKNYLLDLQTRNKWTTSARELVVGDIVLIKEKNASRSSWPVGIVGETHPSHDGVVRSATVRLSQRELSERARRW</sequence>
<dbReference type="Gene3D" id="3.30.420.10">
    <property type="entry name" value="Ribonuclease H-like superfamily/Ribonuclease H"/>
    <property type="match status" value="1"/>
</dbReference>
<dbReference type="KEGG" id="hazt:108672656"/>
<dbReference type="InterPro" id="IPR036397">
    <property type="entry name" value="RNaseH_sf"/>
</dbReference>
<dbReference type="InterPro" id="IPR001584">
    <property type="entry name" value="Integrase_cat-core"/>
</dbReference>
<protein>
    <submittedName>
        <fullName evidence="3">Uncharacterized protein LOC108672656</fullName>
    </submittedName>
</protein>
<dbReference type="OMA" id="RAFHIEV"/>
<organism evidence="2 3">
    <name type="scientific">Hyalella azteca</name>
    <name type="common">Amphipod</name>
    <dbReference type="NCBI Taxonomy" id="294128"/>
    <lineage>
        <taxon>Eukaryota</taxon>
        <taxon>Metazoa</taxon>
        <taxon>Ecdysozoa</taxon>
        <taxon>Arthropoda</taxon>
        <taxon>Crustacea</taxon>
        <taxon>Multicrustacea</taxon>
        <taxon>Malacostraca</taxon>
        <taxon>Eumalacostraca</taxon>
        <taxon>Peracarida</taxon>
        <taxon>Amphipoda</taxon>
        <taxon>Senticaudata</taxon>
        <taxon>Talitrida</taxon>
        <taxon>Talitroidea</taxon>
        <taxon>Hyalellidae</taxon>
        <taxon>Hyalella</taxon>
    </lineage>
</organism>
<feature type="non-terminal residue" evidence="3">
    <location>
        <position position="311"/>
    </location>
</feature>